<evidence type="ECO:0000256" key="2">
    <source>
        <dbReference type="ARBA" id="ARBA00022448"/>
    </source>
</evidence>
<dbReference type="InterPro" id="IPR001991">
    <property type="entry name" value="Na-dicarboxylate_symporter"/>
</dbReference>
<evidence type="ECO:0000313" key="8">
    <source>
        <dbReference type="EMBL" id="SVA62772.1"/>
    </source>
</evidence>
<dbReference type="GO" id="GO:0005886">
    <property type="term" value="C:plasma membrane"/>
    <property type="evidence" value="ECO:0007669"/>
    <property type="project" value="UniProtKB-SubCell"/>
</dbReference>
<feature type="transmembrane region" description="Helical" evidence="7">
    <location>
        <begin position="129"/>
        <end position="149"/>
    </location>
</feature>
<dbReference type="Gene3D" id="1.10.3860.10">
    <property type="entry name" value="Sodium:dicarboxylate symporter"/>
    <property type="match status" value="1"/>
</dbReference>
<comment type="subcellular location">
    <subcellularLocation>
        <location evidence="1">Cell membrane</location>
        <topology evidence="1">Multi-pass membrane protein</topology>
    </subcellularLocation>
</comment>
<proteinExistence type="predicted"/>
<gene>
    <name evidence="8" type="ORF">METZ01_LOCUS115626</name>
</gene>
<keyword evidence="3" id="KW-1003">Cell membrane</keyword>
<feature type="transmembrane region" description="Helical" evidence="7">
    <location>
        <begin position="79"/>
        <end position="102"/>
    </location>
</feature>
<evidence type="ECO:0000256" key="1">
    <source>
        <dbReference type="ARBA" id="ARBA00004651"/>
    </source>
</evidence>
<feature type="transmembrane region" description="Helical" evidence="7">
    <location>
        <begin position="12"/>
        <end position="31"/>
    </location>
</feature>
<feature type="transmembrane region" description="Helical" evidence="7">
    <location>
        <begin position="308"/>
        <end position="328"/>
    </location>
</feature>
<evidence type="ECO:0000256" key="5">
    <source>
        <dbReference type="ARBA" id="ARBA00022989"/>
    </source>
</evidence>
<keyword evidence="2" id="KW-0813">Transport</keyword>
<organism evidence="8">
    <name type="scientific">marine metagenome</name>
    <dbReference type="NCBI Taxonomy" id="408172"/>
    <lineage>
        <taxon>unclassified sequences</taxon>
        <taxon>metagenomes</taxon>
        <taxon>ecological metagenomes</taxon>
    </lineage>
</organism>
<keyword evidence="5 7" id="KW-1133">Transmembrane helix</keyword>
<evidence type="ECO:0000256" key="3">
    <source>
        <dbReference type="ARBA" id="ARBA00022475"/>
    </source>
</evidence>
<feature type="transmembrane region" description="Helical" evidence="7">
    <location>
        <begin position="43"/>
        <end position="67"/>
    </location>
</feature>
<dbReference type="Pfam" id="PF00375">
    <property type="entry name" value="SDF"/>
    <property type="match status" value="2"/>
</dbReference>
<feature type="transmembrane region" description="Helical" evidence="7">
    <location>
        <begin position="170"/>
        <end position="191"/>
    </location>
</feature>
<dbReference type="AlphaFoldDB" id="A0A381XE18"/>
<dbReference type="InterPro" id="IPR036458">
    <property type="entry name" value="Na:dicarbo_symporter_sf"/>
</dbReference>
<feature type="transmembrane region" description="Helical" evidence="7">
    <location>
        <begin position="203"/>
        <end position="224"/>
    </location>
</feature>
<protein>
    <recommendedName>
        <fullName evidence="9">Amino acid transporter</fullName>
    </recommendedName>
</protein>
<dbReference type="EMBL" id="UINC01014776">
    <property type="protein sequence ID" value="SVA62772.1"/>
    <property type="molecule type" value="Genomic_DNA"/>
</dbReference>
<feature type="non-terminal residue" evidence="8">
    <location>
        <position position="1"/>
    </location>
</feature>
<dbReference type="GO" id="GO:0015293">
    <property type="term" value="F:symporter activity"/>
    <property type="evidence" value="ECO:0007669"/>
    <property type="project" value="UniProtKB-KW"/>
</dbReference>
<dbReference type="PRINTS" id="PR00173">
    <property type="entry name" value="EDTRNSPORT"/>
</dbReference>
<keyword evidence="4 7" id="KW-0812">Transmembrane</keyword>
<feature type="transmembrane region" description="Helical" evidence="7">
    <location>
        <begin position="236"/>
        <end position="254"/>
    </location>
</feature>
<reference evidence="8" key="1">
    <citation type="submission" date="2018-05" db="EMBL/GenBank/DDBJ databases">
        <authorList>
            <person name="Lanie J.A."/>
            <person name="Ng W.-L."/>
            <person name="Kazmierczak K.M."/>
            <person name="Andrzejewski T.M."/>
            <person name="Davidsen T.M."/>
            <person name="Wayne K.J."/>
            <person name="Tettelin H."/>
            <person name="Glass J.I."/>
            <person name="Rusch D."/>
            <person name="Podicherti R."/>
            <person name="Tsui H.-C.T."/>
            <person name="Winkler M.E."/>
        </authorList>
    </citation>
    <scope>NUCLEOTIDE SEQUENCE</scope>
</reference>
<accession>A0A381XE18</accession>
<evidence type="ECO:0000256" key="6">
    <source>
        <dbReference type="ARBA" id="ARBA00023136"/>
    </source>
</evidence>
<evidence type="ECO:0008006" key="9">
    <source>
        <dbReference type="Google" id="ProtNLM"/>
    </source>
</evidence>
<name>A0A381XE18_9ZZZZ</name>
<sequence length="400" mass="42115">VTSAGIRQIPTYVWTFLALAVGLAAGGFFPGPLEPVADATSVLISWIVAVVPVLILATLSPAIATLVRRGLAGRFAGAVVLWYIFTSIVAGLIALVTSAAIFRIPITTGDRSVWTEGAAMLESLGEGGASWPLLAILAGVLLGVFSARHDPSYRVLKGIANAIENAGGKLAYVMLPLILAFGISLGVRFGARLGLSHYFTMTAYTGALVLVWWAFYTFVLVRKVGRRSVGPVLSEYYLPTALFAAGTCSSLATLPVNLVNAKKVGVRDEVADFVLPFGAVVNLDASALAYVAYGPFVVGHVFGLELSWLMMLAAWPAVVLFTIAAPGLPAGMGTALWSATLFANILGIEGQAQGEFIATWIALSGGIPDMLRTATNCTGDGYTAIIFDGRFDEYFARKRG</sequence>
<keyword evidence="6 7" id="KW-0472">Membrane</keyword>
<evidence type="ECO:0000256" key="4">
    <source>
        <dbReference type="ARBA" id="ARBA00022692"/>
    </source>
</evidence>
<evidence type="ECO:0000256" key="7">
    <source>
        <dbReference type="SAM" id="Phobius"/>
    </source>
</evidence>
<dbReference type="PANTHER" id="PTHR42865:SF7">
    <property type="entry name" value="PROTON_GLUTAMATE-ASPARTATE SYMPORTER"/>
    <property type="match status" value="1"/>
</dbReference>
<dbReference type="SUPFAM" id="SSF118215">
    <property type="entry name" value="Proton glutamate symport protein"/>
    <property type="match status" value="1"/>
</dbReference>
<dbReference type="PANTHER" id="PTHR42865">
    <property type="entry name" value="PROTON/GLUTAMATE-ASPARTATE SYMPORTER"/>
    <property type="match status" value="1"/>
</dbReference>